<organism evidence="2 3">
    <name type="scientific">Sphingomonas aracearum</name>
    <dbReference type="NCBI Taxonomy" id="2283317"/>
    <lineage>
        <taxon>Bacteria</taxon>
        <taxon>Pseudomonadati</taxon>
        <taxon>Pseudomonadota</taxon>
        <taxon>Alphaproteobacteria</taxon>
        <taxon>Sphingomonadales</taxon>
        <taxon>Sphingomonadaceae</taxon>
        <taxon>Sphingomonas</taxon>
    </lineage>
</organism>
<feature type="compositionally biased region" description="Polar residues" evidence="1">
    <location>
        <begin position="99"/>
        <end position="111"/>
    </location>
</feature>
<accession>A0A369VUW7</accession>
<keyword evidence="3" id="KW-1185">Reference proteome</keyword>
<dbReference type="RefSeq" id="WP_114687428.1">
    <property type="nucleotide sequence ID" value="NZ_QQNB01000002.1"/>
</dbReference>
<sequence length="111" mass="11843">MADVTLTIGGRPRTVACRDGEEAHLQHLGAMVDRYWSTAQRASGGLNNERTFLLLALLLADSLDDAQRNPPMGGLSEAGLLRLAERLEDLASTLERSGPEQSGLEQSGPSA</sequence>
<evidence type="ECO:0000256" key="1">
    <source>
        <dbReference type="SAM" id="MobiDB-lite"/>
    </source>
</evidence>
<dbReference type="InterPro" id="IPR007838">
    <property type="entry name" value="Cell_div_ZapA-like"/>
</dbReference>
<dbReference type="GO" id="GO:0051301">
    <property type="term" value="P:cell division"/>
    <property type="evidence" value="ECO:0007669"/>
    <property type="project" value="UniProtKB-KW"/>
</dbReference>
<feature type="region of interest" description="Disordered" evidence="1">
    <location>
        <begin position="91"/>
        <end position="111"/>
    </location>
</feature>
<dbReference type="InterPro" id="IPR036192">
    <property type="entry name" value="Cell_div_ZapA-like_sf"/>
</dbReference>
<evidence type="ECO:0000313" key="2">
    <source>
        <dbReference type="EMBL" id="RDE05357.1"/>
    </source>
</evidence>
<dbReference type="EMBL" id="QQNB01000002">
    <property type="protein sequence ID" value="RDE05357.1"/>
    <property type="molecule type" value="Genomic_DNA"/>
</dbReference>
<keyword evidence="2" id="KW-0131">Cell cycle</keyword>
<protein>
    <submittedName>
        <fullName evidence="2">Cell division protein ZapA</fullName>
    </submittedName>
</protein>
<gene>
    <name evidence="2" type="ORF">DVW87_08830</name>
</gene>
<dbReference type="OrthoDB" id="9797575at2"/>
<dbReference type="Pfam" id="PF05164">
    <property type="entry name" value="ZapA"/>
    <property type="match status" value="1"/>
</dbReference>
<reference evidence="2 3" key="1">
    <citation type="submission" date="2018-07" db="EMBL/GenBank/DDBJ databases">
        <title>a novel species of Sphingomonas isolated from the rhizosphere soil of Araceae plant.</title>
        <authorList>
            <person name="Zhiyong W."/>
            <person name="Qinglan Z."/>
            <person name="Zhiwei F."/>
            <person name="Ding X."/>
            <person name="Gejiao W."/>
            <person name="Shixue Z."/>
        </authorList>
    </citation>
    <scope>NUCLEOTIDE SEQUENCE [LARGE SCALE GENOMIC DNA]</scope>
    <source>
        <strain evidence="2 3">WZY 27</strain>
    </source>
</reference>
<comment type="caution">
    <text evidence="2">The sequence shown here is derived from an EMBL/GenBank/DDBJ whole genome shotgun (WGS) entry which is preliminary data.</text>
</comment>
<dbReference type="Proteomes" id="UP000253918">
    <property type="component" value="Unassembled WGS sequence"/>
</dbReference>
<dbReference type="SUPFAM" id="SSF102829">
    <property type="entry name" value="Cell division protein ZapA-like"/>
    <property type="match status" value="1"/>
</dbReference>
<proteinExistence type="predicted"/>
<keyword evidence="2" id="KW-0132">Cell division</keyword>
<evidence type="ECO:0000313" key="3">
    <source>
        <dbReference type="Proteomes" id="UP000253918"/>
    </source>
</evidence>
<name>A0A369VUW7_9SPHN</name>
<dbReference type="AlphaFoldDB" id="A0A369VUW7"/>